<organism evidence="1 2">
    <name type="scientific">Bradyrhizobium neotropicale</name>
    <dbReference type="NCBI Taxonomy" id="1497615"/>
    <lineage>
        <taxon>Bacteria</taxon>
        <taxon>Pseudomonadati</taxon>
        <taxon>Pseudomonadota</taxon>
        <taxon>Alphaproteobacteria</taxon>
        <taxon>Hyphomicrobiales</taxon>
        <taxon>Nitrobacteraceae</taxon>
        <taxon>Bradyrhizobium</taxon>
    </lineage>
</organism>
<evidence type="ECO:0000313" key="2">
    <source>
        <dbReference type="Proteomes" id="UP000077173"/>
    </source>
</evidence>
<dbReference type="GeneID" id="32584485"/>
<dbReference type="RefSeq" id="WP_063676975.1">
    <property type="nucleotide sequence ID" value="NZ_LSEF01000025.1"/>
</dbReference>
<gene>
    <name evidence="1" type="ORF">AXW67_36890</name>
</gene>
<dbReference type="AlphaFoldDB" id="A0A176ZI50"/>
<name>A0A176ZI50_9BRAD</name>
<comment type="caution">
    <text evidence="1">The sequence shown here is derived from an EMBL/GenBank/DDBJ whole genome shotgun (WGS) entry which is preliminary data.</text>
</comment>
<evidence type="ECO:0000313" key="1">
    <source>
        <dbReference type="EMBL" id="OAF19465.1"/>
    </source>
</evidence>
<dbReference type="Proteomes" id="UP000077173">
    <property type="component" value="Unassembled WGS sequence"/>
</dbReference>
<proteinExistence type="predicted"/>
<accession>A0A176ZI50</accession>
<protein>
    <submittedName>
        <fullName evidence="1">Uncharacterized protein</fullName>
    </submittedName>
</protein>
<reference evidence="1 2" key="1">
    <citation type="submission" date="2016-02" db="EMBL/GenBank/DDBJ databases">
        <title>Draft genome sequence of the strain BR 10247T Bradyrhizobium neotropicale isolated from nodules of Centrolobium paraense.</title>
        <authorList>
            <person name="Simoes-Araujo J.L."/>
            <person name="Barauna A.C."/>
            <person name="Silva K."/>
            <person name="Zilli J.E."/>
        </authorList>
    </citation>
    <scope>NUCLEOTIDE SEQUENCE [LARGE SCALE GENOMIC DNA]</scope>
    <source>
        <strain evidence="1 2">BR 10247</strain>
    </source>
</reference>
<sequence>MTDEQLVRLKVYSNNIHRYRRLLRGKLTEQERQFVKRRLREEQLAIQNLTADRVPLSDSRAM</sequence>
<keyword evidence="2" id="KW-1185">Reference proteome</keyword>
<dbReference type="EMBL" id="LSEF01000025">
    <property type="protein sequence ID" value="OAF19465.1"/>
    <property type="molecule type" value="Genomic_DNA"/>
</dbReference>